<feature type="compositionally biased region" description="Low complexity" evidence="2">
    <location>
        <begin position="191"/>
        <end position="207"/>
    </location>
</feature>
<dbReference type="HOGENOM" id="CLU_050983_0_0_11"/>
<dbReference type="PROSITE" id="PS50911">
    <property type="entry name" value="CHAP"/>
    <property type="match status" value="1"/>
</dbReference>
<feature type="domain" description="Peptidase C51" evidence="4">
    <location>
        <begin position="333"/>
        <end position="459"/>
    </location>
</feature>
<protein>
    <submittedName>
        <fullName evidence="5">CHAP domain protein</fullName>
    </submittedName>
</protein>
<feature type="signal peptide" evidence="3">
    <location>
        <begin position="1"/>
        <end position="37"/>
    </location>
</feature>
<comment type="caution">
    <text evidence="5">The sequence shown here is derived from an EMBL/GenBank/DDBJ whole genome shotgun (WGS) entry which is preliminary data.</text>
</comment>
<dbReference type="SMR" id="D4BMX4"/>
<name>D4BMX4_BIFBR</name>
<evidence type="ECO:0000259" key="4">
    <source>
        <dbReference type="PROSITE" id="PS50911"/>
    </source>
</evidence>
<proteinExistence type="predicted"/>
<keyword evidence="6" id="KW-1185">Reference proteome</keyword>
<feature type="region of interest" description="Disordered" evidence="2">
    <location>
        <begin position="302"/>
        <end position="348"/>
    </location>
</feature>
<keyword evidence="3" id="KW-0732">Signal</keyword>
<keyword evidence="1" id="KW-0175">Coiled coil</keyword>
<organism evidence="5 6">
    <name type="scientific">Bifidobacterium breve DSM 20213 = JCM 1192</name>
    <dbReference type="NCBI Taxonomy" id="518634"/>
    <lineage>
        <taxon>Bacteria</taxon>
        <taxon>Bacillati</taxon>
        <taxon>Actinomycetota</taxon>
        <taxon>Actinomycetes</taxon>
        <taxon>Bifidobacteriales</taxon>
        <taxon>Bifidobacteriaceae</taxon>
        <taxon>Bifidobacterium</taxon>
    </lineage>
</organism>
<evidence type="ECO:0000256" key="3">
    <source>
        <dbReference type="SAM" id="SignalP"/>
    </source>
</evidence>
<feature type="compositionally biased region" description="Low complexity" evidence="2">
    <location>
        <begin position="304"/>
        <end position="320"/>
    </location>
</feature>
<feature type="chain" id="PRO_5038965400" evidence="3">
    <location>
        <begin position="38"/>
        <end position="459"/>
    </location>
</feature>
<evidence type="ECO:0000256" key="2">
    <source>
        <dbReference type="SAM" id="MobiDB-lite"/>
    </source>
</evidence>
<dbReference type="SUPFAM" id="SSF54001">
    <property type="entry name" value="Cysteine proteinases"/>
    <property type="match status" value="1"/>
</dbReference>
<dbReference type="Proteomes" id="UP000003191">
    <property type="component" value="Unassembled WGS sequence"/>
</dbReference>
<evidence type="ECO:0000313" key="6">
    <source>
        <dbReference type="Proteomes" id="UP000003191"/>
    </source>
</evidence>
<feature type="region of interest" description="Disordered" evidence="2">
    <location>
        <begin position="106"/>
        <end position="132"/>
    </location>
</feature>
<dbReference type="InterPro" id="IPR007921">
    <property type="entry name" value="CHAP_dom"/>
</dbReference>
<dbReference type="Gene3D" id="3.90.1720.10">
    <property type="entry name" value="endopeptidase domain like (from Nostoc punctiforme)"/>
    <property type="match status" value="1"/>
</dbReference>
<sequence>MVWSIATERIYMTKAKTMRPVLAACAASAICVAGLLASPVQPARANTYSNLVNAQSQHAASVQREAHLKQQLAGASTELADKIMELDDLTNNKIVAAQDKVTQANADAATAQEEADAAASRLEAAQKDKEDLEAQIEKTGKDYDDAHAAVAQLAREEQHGSDASEIMSVVTGASSTKDFVNSMQSRDALSRNEANAASSAATELNTSMNRSERLDAIEKQIATLKTQADNKAAAAQSAAETAQNERDALEQLRQEGEARRNELTGMVSSLKSQSAKQAAQTVLIASQVDSYNQQYIKEQATANGQVSSGQQSTGGSAAPAPSAPAPSAPSGGSTSAGGSTGQGTSNGDVGNRYVAGQCTWYAYNRRKEMGIGTPSFLHNGGQWYIYAPQYGLRVDHSPQVGAALSFPPGVAGADGYYGHVAVVEAVYGNSILISEMNVKGEFIVSQRVLYNPGQYWYVH</sequence>
<dbReference type="STRING" id="1685.RY69_1509"/>
<gene>
    <name evidence="5" type="ORF">BIFBRE_03421</name>
</gene>
<dbReference type="PATRIC" id="fig|518634.7.peg.513"/>
<dbReference type="AlphaFoldDB" id="D4BMX4"/>
<reference evidence="5 6" key="1">
    <citation type="submission" date="2010-02" db="EMBL/GenBank/DDBJ databases">
        <authorList>
            <person name="Weinstock G."/>
            <person name="Sodergren E."/>
            <person name="Clifton S."/>
            <person name="Fulton L."/>
            <person name="Fulton B."/>
            <person name="Courtney L."/>
            <person name="Fronick C."/>
            <person name="Harrison M."/>
            <person name="Strong C."/>
            <person name="Farmer C."/>
            <person name="Delahaunty K."/>
            <person name="Markovic C."/>
            <person name="Hall O."/>
            <person name="Minx P."/>
            <person name="Tomlinson C."/>
            <person name="Mitreva M."/>
            <person name="Nelson J."/>
            <person name="Hou S."/>
            <person name="Wollam A."/>
            <person name="Pepin K.H."/>
            <person name="Johnson M."/>
            <person name="Bhonagiri V."/>
            <person name="Zhang X."/>
            <person name="Suruliraj S."/>
            <person name="Warren W."/>
            <person name="Chinwalla A."/>
            <person name="Mardis E.R."/>
            <person name="Wilson R.K."/>
        </authorList>
    </citation>
    <scope>NUCLEOTIDE SEQUENCE [LARGE SCALE GENOMIC DNA]</scope>
    <source>
        <strain evidence="5 6">DSM 20213</strain>
    </source>
</reference>
<feature type="compositionally biased region" description="Low complexity" evidence="2">
    <location>
        <begin position="106"/>
        <end position="123"/>
    </location>
</feature>
<accession>D4BMX4</accession>
<dbReference type="Gene3D" id="6.10.250.3150">
    <property type="match status" value="1"/>
</dbReference>
<dbReference type="EMBL" id="ACCG02000009">
    <property type="protein sequence ID" value="EFE89011.1"/>
    <property type="molecule type" value="Genomic_DNA"/>
</dbReference>
<evidence type="ECO:0000256" key="1">
    <source>
        <dbReference type="SAM" id="Coils"/>
    </source>
</evidence>
<dbReference type="InterPro" id="IPR038765">
    <property type="entry name" value="Papain-like_cys_pep_sf"/>
</dbReference>
<dbReference type="Pfam" id="PF05257">
    <property type="entry name" value="CHAP"/>
    <property type="match status" value="1"/>
</dbReference>
<evidence type="ECO:0000313" key="5">
    <source>
        <dbReference type="EMBL" id="EFE89011.1"/>
    </source>
</evidence>
<feature type="region of interest" description="Disordered" evidence="2">
    <location>
        <begin position="184"/>
        <end position="207"/>
    </location>
</feature>
<feature type="coiled-coil region" evidence="1">
    <location>
        <begin position="214"/>
        <end position="262"/>
    </location>
</feature>